<dbReference type="SUPFAM" id="SSF48452">
    <property type="entry name" value="TPR-like"/>
    <property type="match status" value="1"/>
</dbReference>
<reference evidence="3 4" key="1">
    <citation type="journal article" date="2017" name="Front. Microbiol.">
        <title>Comparative Genomic Analysis of the Class Epsilonproteobacteria and Proposed Reclassification to Epsilonbacteraeota (phyl. nov.).</title>
        <authorList>
            <person name="Waite D.W."/>
            <person name="Vanwonterghem I."/>
            <person name="Rinke C."/>
            <person name="Parks D.H."/>
            <person name="Zhang Y."/>
            <person name="Takai K."/>
            <person name="Sievert S.M."/>
            <person name="Simon J."/>
            <person name="Campbell B.J."/>
            <person name="Hanson T.E."/>
            <person name="Woyke T."/>
            <person name="Klotz M.G."/>
            <person name="Hugenholtz P."/>
        </authorList>
    </citation>
    <scope>NUCLEOTIDE SEQUENCE [LARGE SCALE GENOMIC DNA]</scope>
    <source>
        <strain evidence="3">UBA11420</strain>
    </source>
</reference>
<dbReference type="Gene3D" id="1.25.40.10">
    <property type="entry name" value="Tetratricopeptide repeat domain"/>
    <property type="match status" value="1"/>
</dbReference>
<gene>
    <name evidence="3" type="ORF">CFH80_01870</name>
</gene>
<evidence type="ECO:0000256" key="1">
    <source>
        <dbReference type="SAM" id="SignalP"/>
    </source>
</evidence>
<proteinExistence type="predicted"/>
<dbReference type="Pfam" id="PF04575">
    <property type="entry name" value="SlipAM"/>
    <property type="match status" value="1"/>
</dbReference>
<sequence length="434" mass="49152">MKRVSYRKITVLMSLVTLNLLAQEDKSILVRSQEALQNDQPQIAYELLTPAYADKSLSNQGLFLLGMSAKETGKLKESEAYFSELLEKEPNALRVKLELAEVYYLEKDQAKAKRLLQDVKSANPPAKVGENIDRFLATIDASSPKKWNAYVGAGYMYDTNANQGPSIDSVLMYDLPFTLDQNAKNTRDWALTLKAGADYSYDMSDEWSWQNSIGVSTIDYRKVNTYDSTNLSLSTGFGYKEGDWTFALPYVVNRIKIGHDKDYYSFSHGIVPQVSYALSQELLLISSLALQKKHYYDNSDRDGNAITFSPSLRYLVDNHSYVTFGGYFGHENSGVQTFENNSKGVNVGYFNAINAEWSIYISPSYSKTDYDGIEAAYATGRVDKRFDATANLNYQIQEWAANVTLSYTYTKNSSTIDMYDYNRQQTMLTLTKNF</sequence>
<evidence type="ECO:0000313" key="4">
    <source>
        <dbReference type="Proteomes" id="UP000231638"/>
    </source>
</evidence>
<dbReference type="EMBL" id="DLUG01000056">
    <property type="protein sequence ID" value="DAB37001.1"/>
    <property type="molecule type" value="Genomic_DNA"/>
</dbReference>
<dbReference type="Proteomes" id="UP000231638">
    <property type="component" value="Unassembled WGS sequence"/>
</dbReference>
<evidence type="ECO:0000259" key="2">
    <source>
        <dbReference type="Pfam" id="PF04575"/>
    </source>
</evidence>
<organism evidence="3 4">
    <name type="scientific">Sulfurospirillum cavolei</name>
    <dbReference type="NCBI Taxonomy" id="366522"/>
    <lineage>
        <taxon>Bacteria</taxon>
        <taxon>Pseudomonadati</taxon>
        <taxon>Campylobacterota</taxon>
        <taxon>Epsilonproteobacteria</taxon>
        <taxon>Campylobacterales</taxon>
        <taxon>Sulfurospirillaceae</taxon>
        <taxon>Sulfurospirillum</taxon>
    </lineage>
</organism>
<dbReference type="SUPFAM" id="SSF56935">
    <property type="entry name" value="Porins"/>
    <property type="match status" value="1"/>
</dbReference>
<feature type="chain" id="PRO_5013770384" description="Surface lipoprotein assembly modifier C-terminal domain-containing protein" evidence="1">
    <location>
        <begin position="23"/>
        <end position="434"/>
    </location>
</feature>
<feature type="domain" description="Surface lipoprotein assembly modifier C-terminal" evidence="2">
    <location>
        <begin position="147"/>
        <end position="434"/>
    </location>
</feature>
<accession>A0A2D3W6M7</accession>
<feature type="signal peptide" evidence="1">
    <location>
        <begin position="1"/>
        <end position="22"/>
    </location>
</feature>
<dbReference type="AlphaFoldDB" id="A0A2D3W6M7"/>
<evidence type="ECO:0000313" key="3">
    <source>
        <dbReference type="EMBL" id="DAB37001.1"/>
    </source>
</evidence>
<dbReference type="Pfam" id="PF14559">
    <property type="entry name" value="TPR_19"/>
    <property type="match status" value="1"/>
</dbReference>
<protein>
    <recommendedName>
        <fullName evidence="2">Surface lipoprotein assembly modifier C-terminal domain-containing protein</fullName>
    </recommendedName>
</protein>
<dbReference type="STRING" id="366522.GCA_001548055_00720"/>
<dbReference type="InterPro" id="IPR007655">
    <property type="entry name" value="Slam_C"/>
</dbReference>
<keyword evidence="1" id="KW-0732">Signal</keyword>
<name>A0A2D3W6M7_9BACT</name>
<dbReference type="InterPro" id="IPR011990">
    <property type="entry name" value="TPR-like_helical_dom_sf"/>
</dbReference>
<comment type="caution">
    <text evidence="3">The sequence shown here is derived from an EMBL/GenBank/DDBJ whole genome shotgun (WGS) entry which is preliminary data.</text>
</comment>